<accession>A0A5B7J2P6</accession>
<proteinExistence type="predicted"/>
<keyword evidence="2" id="KW-1185">Reference proteome</keyword>
<name>A0A5B7J2P6_PORTR</name>
<dbReference type="AlphaFoldDB" id="A0A5B7J2P6"/>
<gene>
    <name evidence="1" type="ORF">E2C01_087193</name>
</gene>
<evidence type="ECO:0000313" key="1">
    <source>
        <dbReference type="EMBL" id="MPC92121.1"/>
    </source>
</evidence>
<reference evidence="1 2" key="1">
    <citation type="submission" date="2019-05" db="EMBL/GenBank/DDBJ databases">
        <title>Another draft genome of Portunus trituberculatus and its Hox gene families provides insights of decapod evolution.</title>
        <authorList>
            <person name="Jeong J.-H."/>
            <person name="Song I."/>
            <person name="Kim S."/>
            <person name="Choi T."/>
            <person name="Kim D."/>
            <person name="Ryu S."/>
            <person name="Kim W."/>
        </authorList>
    </citation>
    <scope>NUCLEOTIDE SEQUENCE [LARGE SCALE GENOMIC DNA]</scope>
    <source>
        <tissue evidence="1">Muscle</tissue>
    </source>
</reference>
<evidence type="ECO:0000313" key="2">
    <source>
        <dbReference type="Proteomes" id="UP000324222"/>
    </source>
</evidence>
<protein>
    <submittedName>
        <fullName evidence="1">Uncharacterized protein</fullName>
    </submittedName>
</protein>
<organism evidence="1 2">
    <name type="scientific">Portunus trituberculatus</name>
    <name type="common">Swimming crab</name>
    <name type="synonym">Neptunus trituberculatus</name>
    <dbReference type="NCBI Taxonomy" id="210409"/>
    <lineage>
        <taxon>Eukaryota</taxon>
        <taxon>Metazoa</taxon>
        <taxon>Ecdysozoa</taxon>
        <taxon>Arthropoda</taxon>
        <taxon>Crustacea</taxon>
        <taxon>Multicrustacea</taxon>
        <taxon>Malacostraca</taxon>
        <taxon>Eumalacostraca</taxon>
        <taxon>Eucarida</taxon>
        <taxon>Decapoda</taxon>
        <taxon>Pleocyemata</taxon>
        <taxon>Brachyura</taxon>
        <taxon>Eubrachyura</taxon>
        <taxon>Portunoidea</taxon>
        <taxon>Portunidae</taxon>
        <taxon>Portuninae</taxon>
        <taxon>Portunus</taxon>
    </lineage>
</organism>
<sequence>MAPPLFLVLSRRCVTPVLHHNEGSTVLGFFTKVTSLIFTRSARSLPGGARRNCHLLKHTQSHSVVELDRWRDDASHVLWVRNDLRCKCLLSILPDSRVPPPMAVVAKAEGL</sequence>
<comment type="caution">
    <text evidence="1">The sequence shown here is derived from an EMBL/GenBank/DDBJ whole genome shotgun (WGS) entry which is preliminary data.</text>
</comment>
<dbReference type="Proteomes" id="UP000324222">
    <property type="component" value="Unassembled WGS sequence"/>
</dbReference>
<dbReference type="EMBL" id="VSRR010090185">
    <property type="protein sequence ID" value="MPC92121.1"/>
    <property type="molecule type" value="Genomic_DNA"/>
</dbReference>